<evidence type="ECO:0000313" key="1">
    <source>
        <dbReference type="EMBL" id="RFB91234.1"/>
    </source>
</evidence>
<dbReference type="AlphaFoldDB" id="A0A3E1BFX1"/>
<proteinExistence type="predicted"/>
<protein>
    <submittedName>
        <fullName evidence="1">Urease operon accessory protein</fullName>
    </submittedName>
</protein>
<evidence type="ECO:0000313" key="2">
    <source>
        <dbReference type="Proteomes" id="UP000256748"/>
    </source>
</evidence>
<reference evidence="1 2" key="1">
    <citation type="submission" date="2017-03" db="EMBL/GenBank/DDBJ databases">
        <title>Genome analysis of Rhizobial strains effectives or ineffectives for nitrogen fixation isolated from bean seeds.</title>
        <authorList>
            <person name="Peralta H."/>
            <person name="Aguilar-Vera A."/>
            <person name="Mora Y."/>
            <person name="Vargas-Lagunas C."/>
            <person name="Girard L."/>
            <person name="Mora J."/>
        </authorList>
    </citation>
    <scope>NUCLEOTIDE SEQUENCE [LARGE SCALE GENOMIC DNA]</scope>
    <source>
        <strain evidence="1 2">CCGM5</strain>
    </source>
</reference>
<gene>
    <name evidence="1" type="ORF">B5K10_18180</name>
</gene>
<comment type="caution">
    <text evidence="1">The sequence shown here is derived from an EMBL/GenBank/DDBJ whole genome shotgun (WGS) entry which is preliminary data.</text>
</comment>
<name>A0A3E1BFX1_RHILT</name>
<accession>A0A3E1BFX1</accession>
<sequence>MIRKIVIVGNGEVAEAKAGVIDAADFVIRFNDCRSFGTGGSRTDAVAVCNTGRPAKAMLGSREWRTHPGVVSAREIWSVRDPAKFAAMRAPLAVSHPDLDDFCDDYTEAFGAFCTETGKTHVVIDKSIHEAVDASLSVFAPALYVVPSSGMIVIAEVLSKFPDAEVMLAGFGHVGWEWHPFAAERQLVDSYIALGRLKRLGGKTLEQDDFRPGWPKI</sequence>
<dbReference type="RefSeq" id="WP_116274332.1">
    <property type="nucleotide sequence ID" value="NZ_KZ859521.1"/>
</dbReference>
<dbReference type="Proteomes" id="UP000256748">
    <property type="component" value="Unassembled WGS sequence"/>
</dbReference>
<dbReference type="EMBL" id="NAOO01000019">
    <property type="protein sequence ID" value="RFB91234.1"/>
    <property type="molecule type" value="Genomic_DNA"/>
</dbReference>
<organism evidence="1 2">
    <name type="scientific">Rhizobium leguminosarum bv. trifolii</name>
    <dbReference type="NCBI Taxonomy" id="386"/>
    <lineage>
        <taxon>Bacteria</taxon>
        <taxon>Pseudomonadati</taxon>
        <taxon>Pseudomonadota</taxon>
        <taxon>Alphaproteobacteria</taxon>
        <taxon>Hyphomicrobiales</taxon>
        <taxon>Rhizobiaceae</taxon>
        <taxon>Rhizobium/Agrobacterium group</taxon>
        <taxon>Rhizobium</taxon>
    </lineage>
</organism>